<comment type="caution">
    <text evidence="1">Lacks conserved residue(s) required for the propagation of feature annotation.</text>
</comment>
<evidence type="ECO:0000256" key="2">
    <source>
        <dbReference type="SAM" id="Coils"/>
    </source>
</evidence>
<feature type="coiled-coil region" evidence="2">
    <location>
        <begin position="61"/>
        <end position="88"/>
    </location>
</feature>
<comment type="caution">
    <text evidence="5">The sequence shown here is derived from an EMBL/GenBank/DDBJ whole genome shotgun (WGS) entry which is preliminary data.</text>
</comment>
<dbReference type="GO" id="GO:0000160">
    <property type="term" value="P:phosphorelay signal transduction system"/>
    <property type="evidence" value="ECO:0007669"/>
    <property type="project" value="InterPro"/>
</dbReference>
<dbReference type="InterPro" id="IPR000014">
    <property type="entry name" value="PAS"/>
</dbReference>
<dbReference type="Proteomes" id="UP000194003">
    <property type="component" value="Unassembled WGS sequence"/>
</dbReference>
<feature type="domain" description="PAS" evidence="4">
    <location>
        <begin position="205"/>
        <end position="251"/>
    </location>
</feature>
<dbReference type="EMBL" id="LVJN01000018">
    <property type="protein sequence ID" value="OSM05130.1"/>
    <property type="molecule type" value="Genomic_DNA"/>
</dbReference>
<dbReference type="SMART" id="SM00091">
    <property type="entry name" value="PAS"/>
    <property type="match status" value="2"/>
</dbReference>
<evidence type="ECO:0000256" key="1">
    <source>
        <dbReference type="PROSITE-ProRule" id="PRU00169"/>
    </source>
</evidence>
<dbReference type="STRING" id="1434232.MAIT1_05173"/>
<dbReference type="NCBIfam" id="TIGR00229">
    <property type="entry name" value="sensory_box"/>
    <property type="match status" value="2"/>
</dbReference>
<dbReference type="Pfam" id="PF00072">
    <property type="entry name" value="Response_reg"/>
    <property type="match status" value="1"/>
</dbReference>
<evidence type="ECO:0000313" key="6">
    <source>
        <dbReference type="Proteomes" id="UP000194003"/>
    </source>
</evidence>
<feature type="domain" description="Response regulatory" evidence="3">
    <location>
        <begin position="1"/>
        <end position="66"/>
    </location>
</feature>
<dbReference type="Gene3D" id="3.40.50.2300">
    <property type="match status" value="1"/>
</dbReference>
<dbReference type="InterPro" id="IPR013767">
    <property type="entry name" value="PAS_fold"/>
</dbReference>
<name>A0A1Y2K6G9_9PROT</name>
<dbReference type="Pfam" id="PF13426">
    <property type="entry name" value="PAS_9"/>
    <property type="match status" value="1"/>
</dbReference>
<feature type="domain" description="PAS" evidence="4">
    <location>
        <begin position="78"/>
        <end position="133"/>
    </location>
</feature>
<evidence type="ECO:0000259" key="3">
    <source>
        <dbReference type="PROSITE" id="PS50110"/>
    </source>
</evidence>
<gene>
    <name evidence="5" type="ORF">MAIT1_05173</name>
</gene>
<dbReference type="AlphaFoldDB" id="A0A1Y2K6G9"/>
<dbReference type="Pfam" id="PF00989">
    <property type="entry name" value="PAS"/>
    <property type="match status" value="1"/>
</dbReference>
<dbReference type="InterPro" id="IPR035965">
    <property type="entry name" value="PAS-like_dom_sf"/>
</dbReference>
<dbReference type="InterPro" id="IPR052155">
    <property type="entry name" value="Biofilm_reg_signaling"/>
</dbReference>
<dbReference type="PANTHER" id="PTHR44757:SF2">
    <property type="entry name" value="BIOFILM ARCHITECTURE MAINTENANCE PROTEIN MBAA"/>
    <property type="match status" value="1"/>
</dbReference>
<reference evidence="5 6" key="1">
    <citation type="journal article" date="2016" name="BMC Genomics">
        <title>Combined genomic and structural analyses of a cultured magnetotactic bacterium reveals its niche adaptation to a dynamic environment.</title>
        <authorList>
            <person name="Araujo A.C."/>
            <person name="Morillo V."/>
            <person name="Cypriano J."/>
            <person name="Teixeira L.C."/>
            <person name="Leao P."/>
            <person name="Lyra S."/>
            <person name="Almeida L.G."/>
            <person name="Bazylinski D.A."/>
            <person name="Vasconcellos A.T."/>
            <person name="Abreu F."/>
            <person name="Lins U."/>
        </authorList>
    </citation>
    <scope>NUCLEOTIDE SEQUENCE [LARGE SCALE GENOMIC DNA]</scope>
    <source>
        <strain evidence="5 6">IT-1</strain>
    </source>
</reference>
<dbReference type="GO" id="GO:0006355">
    <property type="term" value="P:regulation of DNA-templated transcription"/>
    <property type="evidence" value="ECO:0007669"/>
    <property type="project" value="InterPro"/>
</dbReference>
<proteinExistence type="predicted"/>
<dbReference type="PROSITE" id="PS50110">
    <property type="entry name" value="RESPONSE_REGULATORY"/>
    <property type="match status" value="1"/>
</dbReference>
<organism evidence="5 6">
    <name type="scientific">Magnetofaba australis IT-1</name>
    <dbReference type="NCBI Taxonomy" id="1434232"/>
    <lineage>
        <taxon>Bacteria</taxon>
        <taxon>Pseudomonadati</taxon>
        <taxon>Pseudomonadota</taxon>
        <taxon>Magnetococcia</taxon>
        <taxon>Magnetococcales</taxon>
        <taxon>Magnetococcaceae</taxon>
        <taxon>Magnetofaba</taxon>
    </lineage>
</organism>
<dbReference type="InterPro" id="IPR001789">
    <property type="entry name" value="Sig_transdc_resp-reg_receiver"/>
</dbReference>
<evidence type="ECO:0000259" key="4">
    <source>
        <dbReference type="PROSITE" id="PS50112"/>
    </source>
</evidence>
<dbReference type="SUPFAM" id="SSF52172">
    <property type="entry name" value="CheY-like"/>
    <property type="match status" value="1"/>
</dbReference>
<sequence length="265" mass="29210">MMPGMDGLETLRHLRADPRYALLPVIMVTGNSAASDLAEAFSAGATDYVTKPIQRVELLARLKALIDLEEANRQMRQSEKRLRDLTASMAEGLLSVNDQMTVVFVNPQASSLLNLSEDQIIGYPIERLLRPESGLEKEEANAMQSMVEVCQGKSRKTRGESQFNRYQSAPFPASFSAAAIYEGEQFTGAVLSFRDITVQRHREERLRLAANIIENSQEGVIVVDPQLRIIDVNPAFNYITGYSRAEVIGKSPQILSSGCAGSAET</sequence>
<keyword evidence="2" id="KW-0175">Coiled coil</keyword>
<dbReference type="PANTHER" id="PTHR44757">
    <property type="entry name" value="DIGUANYLATE CYCLASE DGCP"/>
    <property type="match status" value="1"/>
</dbReference>
<dbReference type="CDD" id="cd00130">
    <property type="entry name" value="PAS"/>
    <property type="match status" value="2"/>
</dbReference>
<dbReference type="PROSITE" id="PS50112">
    <property type="entry name" value="PAS"/>
    <property type="match status" value="2"/>
</dbReference>
<evidence type="ECO:0000313" key="5">
    <source>
        <dbReference type="EMBL" id="OSM05130.1"/>
    </source>
</evidence>
<dbReference type="InterPro" id="IPR011006">
    <property type="entry name" value="CheY-like_superfamily"/>
</dbReference>
<protein>
    <submittedName>
        <fullName evidence="5">Uncharacterized protein</fullName>
    </submittedName>
</protein>
<dbReference type="Gene3D" id="3.30.450.20">
    <property type="entry name" value="PAS domain"/>
    <property type="match status" value="2"/>
</dbReference>
<dbReference type="SUPFAM" id="SSF55785">
    <property type="entry name" value="PYP-like sensor domain (PAS domain)"/>
    <property type="match status" value="2"/>
</dbReference>
<accession>A0A1Y2K6G9</accession>
<keyword evidence="6" id="KW-1185">Reference proteome</keyword>